<dbReference type="SUPFAM" id="SSF57701">
    <property type="entry name" value="Zn2/Cys6 DNA-binding domain"/>
    <property type="match status" value="1"/>
</dbReference>
<dbReference type="Gene3D" id="4.10.240.10">
    <property type="entry name" value="Zn(2)-C6 fungal-type DNA-binding domain"/>
    <property type="match status" value="1"/>
</dbReference>
<evidence type="ECO:0000256" key="1">
    <source>
        <dbReference type="ARBA" id="ARBA00023242"/>
    </source>
</evidence>
<comment type="similarity">
    <text evidence="2">Belongs to the beta-lactamase family.</text>
</comment>
<dbReference type="SUPFAM" id="SSF56601">
    <property type="entry name" value="beta-lactamase/transpeptidase-like"/>
    <property type="match status" value="1"/>
</dbReference>
<comment type="caution">
    <text evidence="4">The sequence shown here is derived from an EMBL/GenBank/DDBJ whole genome shotgun (WGS) entry which is preliminary data.</text>
</comment>
<keyword evidence="1" id="KW-0539">Nucleus</keyword>
<dbReference type="PANTHER" id="PTHR22935:SF95">
    <property type="entry name" value="BETA-LACTAMASE-LIKE 1-RELATED"/>
    <property type="match status" value="1"/>
</dbReference>
<sequence length="1023" mass="112688">MKLSQVSRGKEKRTRTNVKQSKFGCFTCKKRRIKCDESKPSCLRCLSYNLSCLGYPRGAPPGPWLDTSSSAVISSQNRFTHHPNHPWNRYSHLACTVFRQGPRRAKSELEVELWSRTIPQLIHSIPFVRAAAAAFGASYEQHTLRPSRTNSGLESVHQYCQALRLVQLEVSNLQHGTLACTIACLLMAFTEVLQQRSDKAYLHLRGASALMAGQGNGGSAAVSQDEGMATLFEKLDLHTATYVLTRSPDLPSLYPATPNSVLSPDRELYRILHACYHFTSTARQYKYTNPSLIPPDMLIEQGRHLGNLQQWLSCHQFDPLRALTDLQNEQPIILRAQCLAGLIYCANILQPYETAYDKYNGEFKEIIKLAEVLFDMQPEAMNPPGYSSDLPHFAPEMGIIQPLFFTALKYRHPFWRRKTLDLLQKSGREETMLSTYFVRTLLTVSAGLCFADARHCPPLGPVLPPPKQPSQHPAVKAAIKGIINSLEAQTAGFNYSAVSVGVQSIYEDTPFLDFHHTPPSPASKRGAKEVDASTVYRLGSVSKLFTVLAALKLAEDGVLSMDDPVGRWIPELSGHESDTESEDELDRIEWQDVTVADVAAHLSGIGGDMSSDLASFDADWEALGLPKASPETKTQACSGSGGIRPCTREDLLEAFRHRRPPVYPPGQAPVYSNAGTSVVGLVVEAASNKTFEACLHDLVLEPLALQHTSVGTVSEKSDQMFIPAGSTDWDMDLGIFAPAGGMNSNTEDLLSFMTAILRNSALSPSSTRRWLRPASFLSAWSSAVGAPWEIYRVDNLTSDGRIIDLYTKGGSLTSYSSMLALVPDLGFVISVLAAGPEIIGLWPSLATLEAMEALIPALDLAGKDEAKKRFAGTYTDKGSGSCLTLSLDDGPGLVLSDWIVRDFDVLPNLGRYNPATINATTRSRLKSIRMFPTGIETKCRAAWRATFPAFTDEEAKVIDGSTFIRDASCVTWRMVDRLIYNDLSIDHFEFQFGDDGETATSVKCKGFDVELTRDSEDSQDHEM</sequence>
<dbReference type="Pfam" id="PF26335">
    <property type="entry name" value="ARB_00930_C"/>
    <property type="match status" value="1"/>
</dbReference>
<evidence type="ECO:0000313" key="4">
    <source>
        <dbReference type="EMBL" id="RSM02521.1"/>
    </source>
</evidence>
<reference evidence="4 5" key="1">
    <citation type="submission" date="2017-06" db="EMBL/GenBank/DDBJ databases">
        <title>Cmopartive genomic analysis of Ambrosia Fusariam Clade fungi.</title>
        <authorList>
            <person name="Stajich J.E."/>
            <person name="Carrillo J."/>
            <person name="Kijimoto T."/>
            <person name="Eskalen A."/>
            <person name="O'Donnell K."/>
            <person name="Kasson M."/>
        </authorList>
    </citation>
    <scope>NUCLEOTIDE SEQUENCE [LARGE SCALE GENOMIC DNA]</scope>
    <source>
        <strain evidence="4 5">NRRL 20438</strain>
    </source>
</reference>
<keyword evidence="5" id="KW-1185">Reference proteome</keyword>
<dbReference type="InterPro" id="IPR051478">
    <property type="entry name" value="Beta-lactamase-like_AB/R"/>
</dbReference>
<dbReference type="Pfam" id="PF11951">
    <property type="entry name" value="Fungal_trans_2"/>
    <property type="match status" value="1"/>
</dbReference>
<dbReference type="Gene3D" id="3.40.710.10">
    <property type="entry name" value="DD-peptidase/beta-lactamase superfamily"/>
    <property type="match status" value="1"/>
</dbReference>
<name>A0A428TKJ8_9HYPO</name>
<dbReference type="EMBL" id="NIZV01000175">
    <property type="protein sequence ID" value="RSM02521.1"/>
    <property type="molecule type" value="Genomic_DNA"/>
</dbReference>
<dbReference type="PROSITE" id="PS00463">
    <property type="entry name" value="ZN2_CY6_FUNGAL_1"/>
    <property type="match status" value="1"/>
</dbReference>
<dbReference type="PROSITE" id="PS50048">
    <property type="entry name" value="ZN2_CY6_FUNGAL_2"/>
    <property type="match status" value="1"/>
</dbReference>
<dbReference type="SMART" id="SM00066">
    <property type="entry name" value="GAL4"/>
    <property type="match status" value="1"/>
</dbReference>
<dbReference type="InterPro" id="IPR036864">
    <property type="entry name" value="Zn2-C6_fun-type_DNA-bd_sf"/>
</dbReference>
<organism evidence="4 5">
    <name type="scientific">Fusarium ambrosium</name>
    <dbReference type="NCBI Taxonomy" id="131363"/>
    <lineage>
        <taxon>Eukaryota</taxon>
        <taxon>Fungi</taxon>
        <taxon>Dikarya</taxon>
        <taxon>Ascomycota</taxon>
        <taxon>Pezizomycotina</taxon>
        <taxon>Sordariomycetes</taxon>
        <taxon>Hypocreomycetidae</taxon>
        <taxon>Hypocreales</taxon>
        <taxon>Nectriaceae</taxon>
        <taxon>Fusarium</taxon>
        <taxon>Fusarium solani species complex</taxon>
    </lineage>
</organism>
<dbReference type="InterPro" id="IPR021858">
    <property type="entry name" value="Fun_TF"/>
</dbReference>
<proteinExistence type="inferred from homology"/>
<dbReference type="GO" id="GO:0008270">
    <property type="term" value="F:zinc ion binding"/>
    <property type="evidence" value="ECO:0007669"/>
    <property type="project" value="InterPro"/>
</dbReference>
<feature type="domain" description="Zn(2)-C6 fungal-type" evidence="3">
    <location>
        <begin position="24"/>
        <end position="52"/>
    </location>
</feature>
<dbReference type="CDD" id="cd00067">
    <property type="entry name" value="GAL4"/>
    <property type="match status" value="1"/>
</dbReference>
<dbReference type="AlphaFoldDB" id="A0A428TKJ8"/>
<dbReference type="InterPro" id="IPR012338">
    <property type="entry name" value="Beta-lactam/transpept-like"/>
</dbReference>
<accession>A0A428TKJ8</accession>
<evidence type="ECO:0000313" key="5">
    <source>
        <dbReference type="Proteomes" id="UP000288429"/>
    </source>
</evidence>
<dbReference type="InterPro" id="IPR001138">
    <property type="entry name" value="Zn2Cys6_DnaBD"/>
</dbReference>
<dbReference type="InterPro" id="IPR058664">
    <property type="entry name" value="ARB_00930-like_C"/>
</dbReference>
<dbReference type="PANTHER" id="PTHR22935">
    <property type="entry name" value="PENICILLIN-BINDING PROTEIN"/>
    <property type="match status" value="1"/>
</dbReference>
<evidence type="ECO:0000256" key="2">
    <source>
        <dbReference type="ARBA" id="ARBA00038473"/>
    </source>
</evidence>
<protein>
    <recommendedName>
        <fullName evidence="3">Zn(2)-C6 fungal-type domain-containing protein</fullName>
    </recommendedName>
</protein>
<dbReference type="Pfam" id="PF00144">
    <property type="entry name" value="Beta-lactamase"/>
    <property type="match status" value="1"/>
</dbReference>
<dbReference type="Pfam" id="PF00172">
    <property type="entry name" value="Zn_clus"/>
    <property type="match status" value="1"/>
</dbReference>
<evidence type="ECO:0000259" key="3">
    <source>
        <dbReference type="PROSITE" id="PS50048"/>
    </source>
</evidence>
<dbReference type="GO" id="GO:0000981">
    <property type="term" value="F:DNA-binding transcription factor activity, RNA polymerase II-specific"/>
    <property type="evidence" value="ECO:0007669"/>
    <property type="project" value="InterPro"/>
</dbReference>
<gene>
    <name evidence="4" type="ORF">CDV31_010885</name>
</gene>
<dbReference type="Proteomes" id="UP000288429">
    <property type="component" value="Unassembled WGS sequence"/>
</dbReference>
<dbReference type="InterPro" id="IPR001466">
    <property type="entry name" value="Beta-lactam-related"/>
</dbReference>